<dbReference type="EMBL" id="JACNJD010000305">
    <property type="protein sequence ID" value="MBC8178707.1"/>
    <property type="molecule type" value="Genomic_DNA"/>
</dbReference>
<evidence type="ECO:0000313" key="2">
    <source>
        <dbReference type="Proteomes" id="UP000650524"/>
    </source>
</evidence>
<comment type="caution">
    <text evidence="1">The sequence shown here is derived from an EMBL/GenBank/DDBJ whole genome shotgun (WGS) entry which is preliminary data.</text>
</comment>
<dbReference type="InterPro" id="IPR021734">
    <property type="entry name" value="DUF3303"/>
</dbReference>
<dbReference type="Proteomes" id="UP000650524">
    <property type="component" value="Unassembled WGS sequence"/>
</dbReference>
<accession>A0A8J6N237</accession>
<organism evidence="1 2">
    <name type="scientific">Candidatus Desulfacyla euxinica</name>
    <dbReference type="NCBI Taxonomy" id="2841693"/>
    <lineage>
        <taxon>Bacteria</taxon>
        <taxon>Deltaproteobacteria</taxon>
        <taxon>Candidatus Desulfacyla</taxon>
    </lineage>
</organism>
<name>A0A8J6N237_9DELT</name>
<proteinExistence type="predicted"/>
<evidence type="ECO:0000313" key="1">
    <source>
        <dbReference type="EMBL" id="MBC8178707.1"/>
    </source>
</evidence>
<sequence>MCNLNSAGVNIIGEWTDLSGSGGYLVFETDKPDYAWTMAWNDLLDMEIVPILDTEKDVMGLLK</sequence>
<protein>
    <submittedName>
        <fullName evidence="1">DUF3303 family protein</fullName>
    </submittedName>
</protein>
<gene>
    <name evidence="1" type="ORF">H8E19_14985</name>
</gene>
<dbReference type="Pfam" id="PF11746">
    <property type="entry name" value="DUF3303"/>
    <property type="match status" value="1"/>
</dbReference>
<dbReference type="AlphaFoldDB" id="A0A8J6N237"/>
<reference evidence="1 2" key="1">
    <citation type="submission" date="2020-08" db="EMBL/GenBank/DDBJ databases">
        <title>Bridging the membrane lipid divide: bacteria of the FCB group superphylum have the potential to synthesize archaeal ether lipids.</title>
        <authorList>
            <person name="Villanueva L."/>
            <person name="Von Meijenfeldt F.A.B."/>
            <person name="Westbye A.B."/>
            <person name="Yadav S."/>
            <person name="Hopmans E.C."/>
            <person name="Dutilh B.E."/>
            <person name="Sinninghe Damste J.S."/>
        </authorList>
    </citation>
    <scope>NUCLEOTIDE SEQUENCE [LARGE SCALE GENOMIC DNA]</scope>
    <source>
        <strain evidence="1">NIOZ-UU27</strain>
    </source>
</reference>